<evidence type="ECO:0000256" key="1">
    <source>
        <dbReference type="ARBA" id="ARBA00005254"/>
    </source>
</evidence>
<reference evidence="3 4" key="1">
    <citation type="submission" date="2019-02" db="EMBL/GenBank/DDBJ databases">
        <title>Deep-cultivation of Planctomycetes and their phenomic and genomic characterization uncovers novel biology.</title>
        <authorList>
            <person name="Wiegand S."/>
            <person name="Jogler M."/>
            <person name="Boedeker C."/>
            <person name="Pinto D."/>
            <person name="Vollmers J."/>
            <person name="Rivas-Marin E."/>
            <person name="Kohn T."/>
            <person name="Peeters S.H."/>
            <person name="Heuer A."/>
            <person name="Rast P."/>
            <person name="Oberbeckmann S."/>
            <person name="Bunk B."/>
            <person name="Jeske O."/>
            <person name="Meyerdierks A."/>
            <person name="Storesund J.E."/>
            <person name="Kallscheuer N."/>
            <person name="Luecker S."/>
            <person name="Lage O.M."/>
            <person name="Pohl T."/>
            <person name="Merkel B.J."/>
            <person name="Hornburger P."/>
            <person name="Mueller R.-W."/>
            <person name="Bruemmer F."/>
            <person name="Labrenz M."/>
            <person name="Spormann A.M."/>
            <person name="Op Den Camp H."/>
            <person name="Overmann J."/>
            <person name="Amann R."/>
            <person name="Jetten M.S.M."/>
            <person name="Mascher T."/>
            <person name="Medema M.H."/>
            <person name="Devos D.P."/>
            <person name="Kaster A.-K."/>
            <person name="Ovreas L."/>
            <person name="Rohde M."/>
            <person name="Galperin M.Y."/>
            <person name="Jogler C."/>
        </authorList>
    </citation>
    <scope>NUCLEOTIDE SEQUENCE [LARGE SCALE GENOMIC DNA]</scope>
    <source>
        <strain evidence="3 4">Poly41</strain>
    </source>
</reference>
<dbReference type="CDD" id="cd06558">
    <property type="entry name" value="crotonase-like"/>
    <property type="match status" value="1"/>
</dbReference>
<comment type="caution">
    <text evidence="3">The sequence shown here is derived from an EMBL/GenBank/DDBJ whole genome shotgun (WGS) entry which is preliminary data.</text>
</comment>
<protein>
    <submittedName>
        <fullName evidence="3">4-chlorobenzoyl coenzyme A dehalogenase-2</fullName>
        <ecNumber evidence="3">3.8.1.7</ecNumber>
    </submittedName>
</protein>
<dbReference type="Pfam" id="PF00378">
    <property type="entry name" value="ECH_1"/>
    <property type="match status" value="1"/>
</dbReference>
<dbReference type="Proteomes" id="UP000319143">
    <property type="component" value="Unassembled WGS sequence"/>
</dbReference>
<dbReference type="InterPro" id="IPR014748">
    <property type="entry name" value="Enoyl-CoA_hydra_C"/>
</dbReference>
<dbReference type="RefSeq" id="WP_146524780.1">
    <property type="nucleotide sequence ID" value="NZ_SJPV01000001.1"/>
</dbReference>
<dbReference type="EC" id="3.8.1.7" evidence="3"/>
<organism evidence="3 4">
    <name type="scientific">Novipirellula artificiosorum</name>
    <dbReference type="NCBI Taxonomy" id="2528016"/>
    <lineage>
        <taxon>Bacteria</taxon>
        <taxon>Pseudomonadati</taxon>
        <taxon>Planctomycetota</taxon>
        <taxon>Planctomycetia</taxon>
        <taxon>Pirellulales</taxon>
        <taxon>Pirellulaceae</taxon>
        <taxon>Novipirellula</taxon>
    </lineage>
</organism>
<dbReference type="EMBL" id="SJPV01000001">
    <property type="protein sequence ID" value="TWU42796.1"/>
    <property type="molecule type" value="Genomic_DNA"/>
</dbReference>
<dbReference type="InterPro" id="IPR001753">
    <property type="entry name" value="Enoyl-CoA_hydra/iso"/>
</dbReference>
<accession>A0A5C6E5P9</accession>
<dbReference type="InterPro" id="IPR018376">
    <property type="entry name" value="Enoyl-CoA_hyd/isom_CS"/>
</dbReference>
<dbReference type="InterPro" id="IPR029045">
    <property type="entry name" value="ClpP/crotonase-like_dom_sf"/>
</dbReference>
<dbReference type="Gene3D" id="1.10.12.10">
    <property type="entry name" value="Lyase 2-enoyl-coa Hydratase, Chain A, domain 2"/>
    <property type="match status" value="1"/>
</dbReference>
<dbReference type="GO" id="GO:0018787">
    <property type="term" value="F:4-chlorobenzoyl-CoA dehalogenase activity"/>
    <property type="evidence" value="ECO:0007669"/>
    <property type="project" value="UniProtKB-EC"/>
</dbReference>
<keyword evidence="4" id="KW-1185">Reference proteome</keyword>
<dbReference type="OrthoDB" id="370015at2"/>
<dbReference type="SUPFAM" id="SSF52096">
    <property type="entry name" value="ClpP/crotonase"/>
    <property type="match status" value="1"/>
</dbReference>
<dbReference type="PANTHER" id="PTHR43459:SF1">
    <property type="entry name" value="EG:BACN32G11.4 PROTEIN"/>
    <property type="match status" value="1"/>
</dbReference>
<proteinExistence type="inferred from homology"/>
<dbReference type="PROSITE" id="PS00166">
    <property type="entry name" value="ENOYL_COA_HYDRATASE"/>
    <property type="match status" value="1"/>
</dbReference>
<sequence length="261" mass="27729">MQHVDVKIHGPVATVMMNRADRHNALSPRLMEELQTAFGDIHQEGRVRAVVLAAAGEHFCAGIDLAILDEIARMPPQEALQEFIHAWRHYADLLEQILRFPKPVIAAVDGAAIGAGLGLALTADLMVVSQRATLSAAAVRRGLVDGATTALIAFRSGAATAAKMMLTGESMGAEEAYRRGLCEPPVAAEQIWVAASDLAKVCCKAPREAVQATKRALNEQIGETLMTQIAAGIADSAAVCSTDAAKEGVAAFLEKRDPDWL</sequence>
<evidence type="ECO:0000313" key="4">
    <source>
        <dbReference type="Proteomes" id="UP000319143"/>
    </source>
</evidence>
<gene>
    <name evidence="3" type="primary">fcbB2</name>
    <name evidence="3" type="ORF">Poly41_10970</name>
</gene>
<dbReference type="PANTHER" id="PTHR43459">
    <property type="entry name" value="ENOYL-COA HYDRATASE"/>
    <property type="match status" value="1"/>
</dbReference>
<comment type="similarity">
    <text evidence="1 2">Belongs to the enoyl-CoA hydratase/isomerase family.</text>
</comment>
<evidence type="ECO:0000313" key="3">
    <source>
        <dbReference type="EMBL" id="TWU42796.1"/>
    </source>
</evidence>
<keyword evidence="3" id="KW-0378">Hydrolase</keyword>
<evidence type="ECO:0000256" key="2">
    <source>
        <dbReference type="RuleBase" id="RU003707"/>
    </source>
</evidence>
<dbReference type="AlphaFoldDB" id="A0A5C6E5P9"/>
<dbReference type="Gene3D" id="3.90.226.10">
    <property type="entry name" value="2-enoyl-CoA Hydratase, Chain A, domain 1"/>
    <property type="match status" value="1"/>
</dbReference>
<name>A0A5C6E5P9_9BACT</name>